<sequence length="265" mass="28639">MAFADVNGQRLYYEDTGGSGPALVFSHGLMMDHEMFAPQVEAFRDRYRCIVWDERGHGQTAVEAPSPFSYYDSADDLAALLDHLGVEKAILAGMSQGGFLSLRCALTHPDKVQGLILLDTQAGKELEEKIPAYQALIGTFMEHGLTPEIGTTIAQIILGSDFEDADYWKSKWKSMSAANVGNNFQTLAGRDDVTERLPEIRCPALVVHGEADIAIPMERAEILANGLPDATLVTVPGAGHAANLSHPRPVNAAISEFLDRVASAS</sequence>
<feature type="domain" description="AB hydrolase-1" evidence="1">
    <location>
        <begin position="21"/>
        <end position="247"/>
    </location>
</feature>
<name>A0ABW0RM82_9GAMM</name>
<evidence type="ECO:0000259" key="1">
    <source>
        <dbReference type="Pfam" id="PF00561"/>
    </source>
</evidence>
<dbReference type="PRINTS" id="PR00111">
    <property type="entry name" value="ABHYDROLASE"/>
</dbReference>
<dbReference type="EMBL" id="JBHSNL010000001">
    <property type="protein sequence ID" value="MFC5544700.1"/>
    <property type="molecule type" value="Genomic_DNA"/>
</dbReference>
<keyword evidence="3" id="KW-1185">Reference proteome</keyword>
<keyword evidence="2" id="KW-0378">Hydrolase</keyword>
<dbReference type="SUPFAM" id="SSF53474">
    <property type="entry name" value="alpha/beta-Hydrolases"/>
    <property type="match status" value="1"/>
</dbReference>
<dbReference type="Gene3D" id="3.40.50.1820">
    <property type="entry name" value="alpha/beta hydrolase"/>
    <property type="match status" value="1"/>
</dbReference>
<dbReference type="InterPro" id="IPR050266">
    <property type="entry name" value="AB_hydrolase_sf"/>
</dbReference>
<dbReference type="RefSeq" id="WP_248154122.1">
    <property type="nucleotide sequence ID" value="NZ_JAKZAJ010000001.1"/>
</dbReference>
<accession>A0ABW0RM82</accession>
<dbReference type="Pfam" id="PF00561">
    <property type="entry name" value="Abhydrolase_1"/>
    <property type="match status" value="1"/>
</dbReference>
<proteinExistence type="predicted"/>
<comment type="caution">
    <text evidence="2">The sequence shown here is derived from an EMBL/GenBank/DDBJ whole genome shotgun (WGS) entry which is preliminary data.</text>
</comment>
<reference evidence="3" key="1">
    <citation type="journal article" date="2019" name="Int. J. Syst. Evol. Microbiol.">
        <title>The Global Catalogue of Microorganisms (GCM) 10K type strain sequencing project: providing services to taxonomists for standard genome sequencing and annotation.</title>
        <authorList>
            <consortium name="The Broad Institute Genomics Platform"/>
            <consortium name="The Broad Institute Genome Sequencing Center for Infectious Disease"/>
            <person name="Wu L."/>
            <person name="Ma J."/>
        </authorList>
    </citation>
    <scope>NUCLEOTIDE SEQUENCE [LARGE SCALE GENOMIC DNA]</scope>
    <source>
        <strain evidence="3">CGMCC 4.1799</strain>
    </source>
</reference>
<dbReference type="InterPro" id="IPR000073">
    <property type="entry name" value="AB_hydrolase_1"/>
</dbReference>
<dbReference type="GO" id="GO:0016787">
    <property type="term" value="F:hydrolase activity"/>
    <property type="evidence" value="ECO:0007669"/>
    <property type="project" value="UniProtKB-KW"/>
</dbReference>
<dbReference type="InterPro" id="IPR029058">
    <property type="entry name" value="AB_hydrolase_fold"/>
</dbReference>
<organism evidence="2 3">
    <name type="scientific">Marinobacter koreensis</name>
    <dbReference type="NCBI Taxonomy" id="335974"/>
    <lineage>
        <taxon>Bacteria</taxon>
        <taxon>Pseudomonadati</taxon>
        <taxon>Pseudomonadota</taxon>
        <taxon>Gammaproteobacteria</taxon>
        <taxon>Pseudomonadales</taxon>
        <taxon>Marinobacteraceae</taxon>
        <taxon>Marinobacter</taxon>
    </lineage>
</organism>
<gene>
    <name evidence="2" type="ORF">ACFPQA_06545</name>
</gene>
<dbReference type="PANTHER" id="PTHR43798">
    <property type="entry name" value="MONOACYLGLYCEROL LIPASE"/>
    <property type="match status" value="1"/>
</dbReference>
<evidence type="ECO:0000313" key="2">
    <source>
        <dbReference type="EMBL" id="MFC5544700.1"/>
    </source>
</evidence>
<dbReference type="Proteomes" id="UP001596055">
    <property type="component" value="Unassembled WGS sequence"/>
</dbReference>
<protein>
    <submittedName>
        <fullName evidence="2">Alpha/beta fold hydrolase</fullName>
    </submittedName>
</protein>
<evidence type="ECO:0000313" key="3">
    <source>
        <dbReference type="Proteomes" id="UP001596055"/>
    </source>
</evidence>